<accession>A0AAV5UGF8</accession>
<protein>
    <submittedName>
        <fullName evidence="2">Uncharacterized protein</fullName>
    </submittedName>
</protein>
<name>A0AAV5UGF8_9BILA</name>
<feature type="region of interest" description="Disordered" evidence="1">
    <location>
        <begin position="1"/>
        <end position="68"/>
    </location>
</feature>
<reference evidence="2" key="1">
    <citation type="submission" date="2023-10" db="EMBL/GenBank/DDBJ databases">
        <title>Genome assembly of Pristionchus species.</title>
        <authorList>
            <person name="Yoshida K."/>
            <person name="Sommer R.J."/>
        </authorList>
    </citation>
    <scope>NUCLEOTIDE SEQUENCE</scope>
    <source>
        <strain evidence="2">RS0144</strain>
    </source>
</reference>
<evidence type="ECO:0000313" key="3">
    <source>
        <dbReference type="Proteomes" id="UP001432027"/>
    </source>
</evidence>
<gene>
    <name evidence="2" type="ORF">PENTCL1PPCAC_27526</name>
</gene>
<evidence type="ECO:0000256" key="1">
    <source>
        <dbReference type="SAM" id="MobiDB-lite"/>
    </source>
</evidence>
<sequence length="68" mass="7871">MISHRSRTNRRPLLSWMHPDSPSAPSTTPSTRRRWARTTSRERMENVPFVVETGTATSRTSSTTRRSR</sequence>
<feature type="compositionally biased region" description="Low complexity" evidence="1">
    <location>
        <begin position="57"/>
        <end position="68"/>
    </location>
</feature>
<comment type="caution">
    <text evidence="2">The sequence shown here is derived from an EMBL/GenBank/DDBJ whole genome shotgun (WGS) entry which is preliminary data.</text>
</comment>
<evidence type="ECO:0000313" key="2">
    <source>
        <dbReference type="EMBL" id="GMT05352.1"/>
    </source>
</evidence>
<keyword evidence="3" id="KW-1185">Reference proteome</keyword>
<feature type="compositionally biased region" description="Low complexity" evidence="1">
    <location>
        <begin position="21"/>
        <end position="30"/>
    </location>
</feature>
<proteinExistence type="predicted"/>
<organism evidence="2 3">
    <name type="scientific">Pristionchus entomophagus</name>
    <dbReference type="NCBI Taxonomy" id="358040"/>
    <lineage>
        <taxon>Eukaryota</taxon>
        <taxon>Metazoa</taxon>
        <taxon>Ecdysozoa</taxon>
        <taxon>Nematoda</taxon>
        <taxon>Chromadorea</taxon>
        <taxon>Rhabditida</taxon>
        <taxon>Rhabditina</taxon>
        <taxon>Diplogasteromorpha</taxon>
        <taxon>Diplogasteroidea</taxon>
        <taxon>Neodiplogasteridae</taxon>
        <taxon>Pristionchus</taxon>
    </lineage>
</organism>
<dbReference type="EMBL" id="BTSX01000006">
    <property type="protein sequence ID" value="GMT05352.1"/>
    <property type="molecule type" value="Genomic_DNA"/>
</dbReference>
<dbReference type="Proteomes" id="UP001432027">
    <property type="component" value="Unassembled WGS sequence"/>
</dbReference>
<dbReference type="AlphaFoldDB" id="A0AAV5UGF8"/>
<feature type="compositionally biased region" description="Basic residues" evidence="1">
    <location>
        <begin position="1"/>
        <end position="10"/>
    </location>
</feature>
<feature type="non-terminal residue" evidence="2">
    <location>
        <position position="68"/>
    </location>
</feature>